<evidence type="ECO:0000313" key="2">
    <source>
        <dbReference type="EMBL" id="TET43771.1"/>
    </source>
</evidence>
<dbReference type="AlphaFoldDB" id="A0A523UN91"/>
<comment type="caution">
    <text evidence="2">The sequence shown here is derived from an EMBL/GenBank/DDBJ whole genome shotgun (WGS) entry which is preliminary data.</text>
</comment>
<dbReference type="InterPro" id="IPR002847">
    <property type="entry name" value="F420-0_gamma-glut_ligase-dom"/>
</dbReference>
<sequence length="220" mass="23662">MREKLERQLIKTHTIKDGEDIAEIVSKYCRGMVHTGDVIVVSESVVAISQGRAIPEERIGIGLLARVLWRFVTRVPYGVGLRSPATMQCAINECGVARILVAAIASALTKPFGKKGYFYRVAGPQAALIDAAHTSPVEPYTSCVIMGPRNPNMVAEVIRRRTGVDAAIMDINDIGGSWVIGKTSGVNASVLEEIMKDNPMGQGNELTPICVVRDAADKSG</sequence>
<gene>
    <name evidence="2" type="ORF">E3J62_12535</name>
</gene>
<proteinExistence type="predicted"/>
<dbReference type="SUPFAM" id="SSF144010">
    <property type="entry name" value="CofE-like"/>
    <property type="match status" value="1"/>
</dbReference>
<feature type="domain" description="Coenzyme F420:L-glutamate ligase-like" evidence="1">
    <location>
        <begin position="10"/>
        <end position="169"/>
    </location>
</feature>
<organism evidence="2 3">
    <name type="scientific">candidate division TA06 bacterium</name>
    <dbReference type="NCBI Taxonomy" id="2250710"/>
    <lineage>
        <taxon>Bacteria</taxon>
        <taxon>Bacteria division TA06</taxon>
    </lineage>
</organism>
<dbReference type="Pfam" id="PF01996">
    <property type="entry name" value="F420_ligase"/>
    <property type="match status" value="1"/>
</dbReference>
<dbReference type="Gene3D" id="3.30.1330.100">
    <property type="entry name" value="CofE-like"/>
    <property type="match status" value="1"/>
</dbReference>
<name>A0A523UN91_UNCT6</name>
<reference evidence="2 3" key="1">
    <citation type="submission" date="2019-03" db="EMBL/GenBank/DDBJ databases">
        <title>Metabolic potential of uncultured bacteria and archaea associated with petroleum seepage in deep-sea sediments.</title>
        <authorList>
            <person name="Dong X."/>
            <person name="Hubert C."/>
        </authorList>
    </citation>
    <scope>NUCLEOTIDE SEQUENCE [LARGE SCALE GENOMIC DNA]</scope>
    <source>
        <strain evidence="2">E44_bin18</strain>
    </source>
</reference>
<dbReference type="Proteomes" id="UP000315525">
    <property type="component" value="Unassembled WGS sequence"/>
</dbReference>
<evidence type="ECO:0000259" key="1">
    <source>
        <dbReference type="Pfam" id="PF01996"/>
    </source>
</evidence>
<dbReference type="EMBL" id="SOJN01000148">
    <property type="protein sequence ID" value="TET43771.1"/>
    <property type="molecule type" value="Genomic_DNA"/>
</dbReference>
<protein>
    <recommendedName>
        <fullName evidence="1">Coenzyme F420:L-glutamate ligase-like domain-containing protein</fullName>
    </recommendedName>
</protein>
<evidence type="ECO:0000313" key="3">
    <source>
        <dbReference type="Proteomes" id="UP000315525"/>
    </source>
</evidence>
<accession>A0A523UN91</accession>